<dbReference type="EMBL" id="BPLQ01009812">
    <property type="protein sequence ID" value="GIY46747.1"/>
    <property type="molecule type" value="Genomic_DNA"/>
</dbReference>
<feature type="region of interest" description="Disordered" evidence="1">
    <location>
        <begin position="29"/>
        <end position="48"/>
    </location>
</feature>
<evidence type="ECO:0000256" key="1">
    <source>
        <dbReference type="SAM" id="MobiDB-lite"/>
    </source>
</evidence>
<dbReference type="AlphaFoldDB" id="A0AAV4TN20"/>
<proteinExistence type="predicted"/>
<evidence type="ECO:0000313" key="3">
    <source>
        <dbReference type="Proteomes" id="UP001054837"/>
    </source>
</evidence>
<dbReference type="Proteomes" id="UP001054837">
    <property type="component" value="Unassembled WGS sequence"/>
</dbReference>
<protein>
    <submittedName>
        <fullName evidence="2">Uncharacterized protein</fullName>
    </submittedName>
</protein>
<keyword evidence="3" id="KW-1185">Reference proteome</keyword>
<name>A0AAV4TN20_9ARAC</name>
<organism evidence="2 3">
    <name type="scientific">Caerostris darwini</name>
    <dbReference type="NCBI Taxonomy" id="1538125"/>
    <lineage>
        <taxon>Eukaryota</taxon>
        <taxon>Metazoa</taxon>
        <taxon>Ecdysozoa</taxon>
        <taxon>Arthropoda</taxon>
        <taxon>Chelicerata</taxon>
        <taxon>Arachnida</taxon>
        <taxon>Araneae</taxon>
        <taxon>Araneomorphae</taxon>
        <taxon>Entelegynae</taxon>
        <taxon>Araneoidea</taxon>
        <taxon>Araneidae</taxon>
        <taxon>Caerostris</taxon>
    </lineage>
</organism>
<sequence>MRSSQELHAQVIPAAFLYLNKGHHHHRTAHCNHRLHPPSPESEREELLGVSNPRDRCLATRRHSIGHFSHALPSAAHHLRSPTSPAPRLIKGLQRTCCCLLIIDSRD</sequence>
<evidence type="ECO:0000313" key="2">
    <source>
        <dbReference type="EMBL" id="GIY46747.1"/>
    </source>
</evidence>
<comment type="caution">
    <text evidence="2">The sequence shown here is derived from an EMBL/GenBank/DDBJ whole genome shotgun (WGS) entry which is preliminary data.</text>
</comment>
<gene>
    <name evidence="2" type="ORF">CDAR_251011</name>
</gene>
<accession>A0AAV4TN20</accession>
<reference evidence="2 3" key="1">
    <citation type="submission" date="2021-06" db="EMBL/GenBank/DDBJ databases">
        <title>Caerostris darwini draft genome.</title>
        <authorList>
            <person name="Kono N."/>
            <person name="Arakawa K."/>
        </authorList>
    </citation>
    <scope>NUCLEOTIDE SEQUENCE [LARGE SCALE GENOMIC DNA]</scope>
</reference>